<dbReference type="AlphaFoldDB" id="A9A294"/>
<reference evidence="1 2" key="1">
    <citation type="journal article" date="2010" name="Proc. Natl. Acad. Sci. U.S.A.">
        <title>Nitrosopumilus maritimus genome reveals unique mechanisms for nitrification and autotrophy in globally distributed marine crenarchaea.</title>
        <authorList>
            <person name="Walker C.B."/>
            <person name="de la Torre J.R."/>
            <person name="Klotz M.G."/>
            <person name="Urakawa H."/>
            <person name="Pinel N."/>
            <person name="Arp D.J."/>
            <person name="Brochier-Armanet C."/>
            <person name="Chain P.S."/>
            <person name="Chan P.P."/>
            <person name="Gollabgir A."/>
            <person name="Hemp J."/>
            <person name="Hugler M."/>
            <person name="Karr E.A."/>
            <person name="Konneke M."/>
            <person name="Shin M."/>
            <person name="Lawton T.J."/>
            <person name="Lowe T."/>
            <person name="Martens-Habbena W."/>
            <person name="Sayavedra-Soto L.A."/>
            <person name="Lang D."/>
            <person name="Sievert S.M."/>
            <person name="Rosenzweig A.C."/>
            <person name="Manning G."/>
            <person name="Stahl D.A."/>
        </authorList>
    </citation>
    <scope>NUCLEOTIDE SEQUENCE [LARGE SCALE GENOMIC DNA]</scope>
    <source>
        <strain evidence="1 2">SCM1</strain>
    </source>
</reference>
<dbReference type="OrthoDB" id="3071at2157"/>
<evidence type="ECO:0000313" key="1">
    <source>
        <dbReference type="EMBL" id="ABX12805.1"/>
    </source>
</evidence>
<dbReference type="EnsemblBacteria" id="ABX12805">
    <property type="protein sequence ID" value="ABX12805"/>
    <property type="gene ID" value="Nmar_0909"/>
</dbReference>
<dbReference type="GeneID" id="5774447"/>
<dbReference type="InParanoid" id="A9A294"/>
<protein>
    <submittedName>
        <fullName evidence="1">Uncharacterized protein</fullName>
    </submittedName>
</protein>
<dbReference type="eggNOG" id="arCOG12824">
    <property type="taxonomic scope" value="Archaea"/>
</dbReference>
<evidence type="ECO:0000313" key="2">
    <source>
        <dbReference type="Proteomes" id="UP000000792"/>
    </source>
</evidence>
<keyword evidence="2" id="KW-1185">Reference proteome</keyword>
<dbReference type="Proteomes" id="UP000000792">
    <property type="component" value="Chromosome"/>
</dbReference>
<dbReference type="EMBL" id="CP000866">
    <property type="protein sequence ID" value="ABX12805.1"/>
    <property type="molecule type" value="Genomic_DNA"/>
</dbReference>
<name>A9A294_NITMS</name>
<proteinExistence type="predicted"/>
<sequence>MKFKKDSESLNENSELRILAEYNRRLKQLKITQKKVNNLRNHEMDEEANKVQDLVKLLVEEMEAYFRTYRSILTKYGILPEYPLEIDDITKEERDTATAWQNAHRKKYGI</sequence>
<organism evidence="1 2">
    <name type="scientific">Nitrosopumilus maritimus (strain SCM1)</name>
    <dbReference type="NCBI Taxonomy" id="436308"/>
    <lineage>
        <taxon>Archaea</taxon>
        <taxon>Nitrososphaerota</taxon>
        <taxon>Nitrososphaeria</taxon>
        <taxon>Nitrosopumilales</taxon>
        <taxon>Nitrosopumilaceae</taxon>
        <taxon>Nitrosopumilus</taxon>
    </lineage>
</organism>
<dbReference type="KEGG" id="nmr:Nmar_0909"/>
<gene>
    <name evidence="1" type="ordered locus">Nmar_0909</name>
</gene>
<dbReference type="RefSeq" id="WP_012215292.1">
    <property type="nucleotide sequence ID" value="NC_010085.1"/>
</dbReference>
<accession>A9A294</accession>
<dbReference type="HOGENOM" id="CLU_2165148_0_0_2"/>